<evidence type="ECO:0000256" key="4">
    <source>
        <dbReference type="ARBA" id="ARBA00023315"/>
    </source>
</evidence>
<dbReference type="HAMAP" id="MF_02210">
    <property type="entry name" value="RimI"/>
    <property type="match status" value="1"/>
</dbReference>
<keyword evidence="3 5" id="KW-0808">Transferase</keyword>
<comment type="catalytic activity">
    <reaction evidence="5">
        <text>N-terminal L-alanyl-[ribosomal protein bS18] + acetyl-CoA = N-terminal N(alpha)-acetyl-L-alanyl-[ribosomal protein bS18] + CoA + H(+)</text>
        <dbReference type="Rhea" id="RHEA:43756"/>
        <dbReference type="Rhea" id="RHEA-COMP:10676"/>
        <dbReference type="Rhea" id="RHEA-COMP:10677"/>
        <dbReference type="ChEBI" id="CHEBI:15378"/>
        <dbReference type="ChEBI" id="CHEBI:57287"/>
        <dbReference type="ChEBI" id="CHEBI:57288"/>
        <dbReference type="ChEBI" id="CHEBI:64718"/>
        <dbReference type="ChEBI" id="CHEBI:83683"/>
        <dbReference type="EC" id="2.3.1.266"/>
    </reaction>
</comment>
<keyword evidence="2 5" id="KW-0963">Cytoplasm</keyword>
<dbReference type="SUPFAM" id="SSF55729">
    <property type="entry name" value="Acyl-CoA N-acyltransferases (Nat)"/>
    <property type="match status" value="1"/>
</dbReference>
<dbReference type="CDD" id="cd04301">
    <property type="entry name" value="NAT_SF"/>
    <property type="match status" value="1"/>
</dbReference>
<sequence>MSALPRHPSVTLSADSAAEPFALRVLRLADLPAVMAIERRVYAQPWSDGNFIDSLAAGYLAMAMWHRKDKTTPPQLCAYFLAMKGVDEMHLLNISVQPEFQGQGLAQRLLDALVQQCRDQRCAQLWLEVRQGNERARQVYARYGFSQVGVRRAYYPSHQGQREDAVLMSLPIQEAACLPDIEQEGRPS</sequence>
<dbReference type="NCBIfam" id="TIGR01575">
    <property type="entry name" value="rimI"/>
    <property type="match status" value="1"/>
</dbReference>
<dbReference type="InterPro" id="IPR016181">
    <property type="entry name" value="Acyl_CoA_acyltransferase"/>
</dbReference>
<dbReference type="RefSeq" id="WP_273595731.1">
    <property type="nucleotide sequence ID" value="NZ_JAQQXS010000004.1"/>
</dbReference>
<feature type="active site" description="Proton acceptor" evidence="5">
    <location>
        <position position="128"/>
    </location>
</feature>
<dbReference type="Gene3D" id="3.40.630.30">
    <property type="match status" value="1"/>
</dbReference>
<dbReference type="Pfam" id="PF00583">
    <property type="entry name" value="Acetyltransf_1"/>
    <property type="match status" value="1"/>
</dbReference>
<feature type="domain" description="N-acetyltransferase" evidence="6">
    <location>
        <begin position="21"/>
        <end position="173"/>
    </location>
</feature>
<evidence type="ECO:0000259" key="6">
    <source>
        <dbReference type="PROSITE" id="PS51186"/>
    </source>
</evidence>
<dbReference type="InterPro" id="IPR006464">
    <property type="entry name" value="AcTrfase_RimI/Ard1"/>
</dbReference>
<feature type="binding site" evidence="5">
    <location>
        <position position="133"/>
    </location>
    <ligand>
        <name>acetyl-CoA</name>
        <dbReference type="ChEBI" id="CHEBI:57288"/>
    </ligand>
</feature>
<dbReference type="PANTHER" id="PTHR43420">
    <property type="entry name" value="ACETYLTRANSFERASE"/>
    <property type="match status" value="1"/>
</dbReference>
<dbReference type="PROSITE" id="PS51186">
    <property type="entry name" value="GNAT"/>
    <property type="match status" value="1"/>
</dbReference>
<comment type="caution">
    <text evidence="7">The sequence shown here is derived from an EMBL/GenBank/DDBJ whole genome shotgun (WGS) entry which is preliminary data.</text>
</comment>
<name>A0ABT5KQ81_9BURK</name>
<dbReference type="InterPro" id="IPR050680">
    <property type="entry name" value="YpeA/RimI_acetyltransf"/>
</dbReference>
<evidence type="ECO:0000313" key="8">
    <source>
        <dbReference type="Proteomes" id="UP001219862"/>
    </source>
</evidence>
<dbReference type="GO" id="GO:0008999">
    <property type="term" value="F:protein-N-terminal-alanine acetyltransferase activity"/>
    <property type="evidence" value="ECO:0007669"/>
    <property type="project" value="UniProtKB-EC"/>
</dbReference>
<dbReference type="Proteomes" id="UP001219862">
    <property type="component" value="Unassembled WGS sequence"/>
</dbReference>
<dbReference type="InterPro" id="IPR000182">
    <property type="entry name" value="GNAT_dom"/>
</dbReference>
<comment type="subcellular location">
    <subcellularLocation>
        <location evidence="5">Cytoplasm</location>
    </subcellularLocation>
</comment>
<comment type="similarity">
    <text evidence="1 5">Belongs to the acetyltransferase family. RimI subfamily.</text>
</comment>
<keyword evidence="8" id="KW-1185">Reference proteome</keyword>
<organism evidence="7 8">
    <name type="scientific">Roseateles koreensis</name>
    <dbReference type="NCBI Taxonomy" id="2987526"/>
    <lineage>
        <taxon>Bacteria</taxon>
        <taxon>Pseudomonadati</taxon>
        <taxon>Pseudomonadota</taxon>
        <taxon>Betaproteobacteria</taxon>
        <taxon>Burkholderiales</taxon>
        <taxon>Sphaerotilaceae</taxon>
        <taxon>Roseateles</taxon>
    </lineage>
</organism>
<accession>A0ABT5KQ81</accession>
<dbReference type="EMBL" id="JAQQXS010000004">
    <property type="protein sequence ID" value="MDC8784610.1"/>
    <property type="molecule type" value="Genomic_DNA"/>
</dbReference>
<feature type="active site" description="Proton donor" evidence="5">
    <location>
        <position position="140"/>
    </location>
</feature>
<dbReference type="EC" id="2.3.1.266" evidence="5"/>
<comment type="caution">
    <text evidence="5">Lacks conserved residue(s) required for the propagation of feature annotation.</text>
</comment>
<dbReference type="PANTHER" id="PTHR43420:SF44">
    <property type="entry name" value="ACETYLTRANSFERASE YPEA"/>
    <property type="match status" value="1"/>
</dbReference>
<evidence type="ECO:0000256" key="2">
    <source>
        <dbReference type="ARBA" id="ARBA00022490"/>
    </source>
</evidence>
<dbReference type="InterPro" id="IPR043690">
    <property type="entry name" value="RimI"/>
</dbReference>
<evidence type="ECO:0000313" key="7">
    <source>
        <dbReference type="EMBL" id="MDC8784610.1"/>
    </source>
</evidence>
<keyword evidence="7" id="KW-0687">Ribonucleoprotein</keyword>
<comment type="function">
    <text evidence="5">Acetylates the N-terminal alanine of ribosomal protein bS18.</text>
</comment>
<evidence type="ECO:0000256" key="3">
    <source>
        <dbReference type="ARBA" id="ARBA00022679"/>
    </source>
</evidence>
<keyword evidence="4 5" id="KW-0012">Acyltransferase</keyword>
<gene>
    <name evidence="5 7" type="primary">rimI</name>
    <name evidence="7" type="ORF">PRZ01_05350</name>
</gene>
<evidence type="ECO:0000256" key="1">
    <source>
        <dbReference type="ARBA" id="ARBA00005395"/>
    </source>
</evidence>
<reference evidence="7 8" key="1">
    <citation type="submission" date="2022-10" db="EMBL/GenBank/DDBJ databases">
        <title>paucibacter sp. hw8 Genome sequencing.</title>
        <authorList>
            <person name="Park S."/>
        </authorList>
    </citation>
    <scope>NUCLEOTIDE SEQUENCE [LARGE SCALE GENOMIC DNA]</scope>
    <source>
        <strain evidence="8">hw8</strain>
    </source>
</reference>
<proteinExistence type="inferred from homology"/>
<keyword evidence="7" id="KW-0689">Ribosomal protein</keyword>
<dbReference type="GO" id="GO:0005840">
    <property type="term" value="C:ribosome"/>
    <property type="evidence" value="ECO:0007669"/>
    <property type="project" value="UniProtKB-KW"/>
</dbReference>
<evidence type="ECO:0000256" key="5">
    <source>
        <dbReference type="HAMAP-Rule" id="MF_02210"/>
    </source>
</evidence>
<protein>
    <recommendedName>
        <fullName evidence="5">[Ribosomal protein bS18]-alanine N-acetyltransferase</fullName>
        <ecNumber evidence="5">2.3.1.266</ecNumber>
    </recommendedName>
</protein>